<evidence type="ECO:0000256" key="5">
    <source>
        <dbReference type="ARBA" id="ARBA00023284"/>
    </source>
</evidence>
<sequence>MSGKIFELNDQNFEKEVMKSDIPVLVDFWAEWCGPCKALAPTLNEIALEAGNKFKIAKINVDDSPALATQSNVMNIPTMILYKGGEEVERLVGFMSKAKILDKIKNAL</sequence>
<evidence type="ECO:0000256" key="3">
    <source>
        <dbReference type="ARBA" id="ARBA00022982"/>
    </source>
</evidence>
<dbReference type="PROSITE" id="PS51352">
    <property type="entry name" value="THIOREDOXIN_2"/>
    <property type="match status" value="1"/>
</dbReference>
<dbReference type="AlphaFoldDB" id="A0A2J0LT64"/>
<evidence type="ECO:0000256" key="1">
    <source>
        <dbReference type="ARBA" id="ARBA00008987"/>
    </source>
</evidence>
<dbReference type="PROSITE" id="PS00194">
    <property type="entry name" value="THIOREDOXIN_1"/>
    <property type="match status" value="1"/>
</dbReference>
<evidence type="ECO:0000259" key="10">
    <source>
        <dbReference type="PROSITE" id="PS51352"/>
    </source>
</evidence>
<feature type="domain" description="Thioredoxin" evidence="10">
    <location>
        <begin position="1"/>
        <end position="108"/>
    </location>
</feature>
<dbReference type="PANTHER" id="PTHR45663">
    <property type="entry name" value="GEO12009P1"/>
    <property type="match status" value="1"/>
</dbReference>
<dbReference type="Proteomes" id="UP000231267">
    <property type="component" value="Unassembled WGS sequence"/>
</dbReference>
<organism evidence="11 12">
    <name type="scientific">Candidatus Taenaricola geysiri</name>
    <dbReference type="NCBI Taxonomy" id="1974752"/>
    <lineage>
        <taxon>Bacteria</taxon>
        <taxon>Pseudomonadati</taxon>
        <taxon>Candidatus Omnitrophota</taxon>
        <taxon>Candidatus Taenaricola</taxon>
    </lineage>
</organism>
<gene>
    <name evidence="11" type="primary">trxA</name>
    <name evidence="11" type="ORF">COW11_00300</name>
</gene>
<dbReference type="FunFam" id="3.40.30.10:FF:000001">
    <property type="entry name" value="Thioredoxin"/>
    <property type="match status" value="1"/>
</dbReference>
<comment type="similarity">
    <text evidence="1 7">Belongs to the thioredoxin family.</text>
</comment>
<dbReference type="GO" id="GO:0005737">
    <property type="term" value="C:cytoplasm"/>
    <property type="evidence" value="ECO:0007669"/>
    <property type="project" value="TreeGrafter"/>
</dbReference>
<dbReference type="PIRSF" id="PIRSF000077">
    <property type="entry name" value="Thioredoxin"/>
    <property type="match status" value="1"/>
</dbReference>
<dbReference type="InterPro" id="IPR036249">
    <property type="entry name" value="Thioredoxin-like_sf"/>
</dbReference>
<evidence type="ECO:0000256" key="7">
    <source>
        <dbReference type="PIRNR" id="PIRNR000077"/>
    </source>
</evidence>
<accession>A0A2J0LT64</accession>
<evidence type="ECO:0000256" key="8">
    <source>
        <dbReference type="PIRSR" id="PIRSR000077-1"/>
    </source>
</evidence>
<evidence type="ECO:0000256" key="4">
    <source>
        <dbReference type="ARBA" id="ARBA00023157"/>
    </source>
</evidence>
<feature type="active site" description="Nucleophile" evidence="8">
    <location>
        <position position="36"/>
    </location>
</feature>
<dbReference type="CDD" id="cd02947">
    <property type="entry name" value="TRX_family"/>
    <property type="match status" value="1"/>
</dbReference>
<feature type="active site" description="Nucleophile" evidence="8">
    <location>
        <position position="33"/>
    </location>
</feature>
<dbReference type="Pfam" id="PF00085">
    <property type="entry name" value="Thioredoxin"/>
    <property type="match status" value="1"/>
</dbReference>
<dbReference type="InterPro" id="IPR013766">
    <property type="entry name" value="Thioredoxin_domain"/>
</dbReference>
<dbReference type="SUPFAM" id="SSF52833">
    <property type="entry name" value="Thioredoxin-like"/>
    <property type="match status" value="1"/>
</dbReference>
<keyword evidence="2" id="KW-0813">Transport</keyword>
<feature type="site" description="Contributes to redox potential value" evidence="8">
    <location>
        <position position="34"/>
    </location>
</feature>
<evidence type="ECO:0000256" key="6">
    <source>
        <dbReference type="NCBIfam" id="TIGR01068"/>
    </source>
</evidence>
<dbReference type="GO" id="GO:0015035">
    <property type="term" value="F:protein-disulfide reductase activity"/>
    <property type="evidence" value="ECO:0007669"/>
    <property type="project" value="UniProtKB-UniRule"/>
</dbReference>
<name>A0A2J0LT64_9BACT</name>
<dbReference type="InterPro" id="IPR017937">
    <property type="entry name" value="Thioredoxin_CS"/>
</dbReference>
<dbReference type="EMBL" id="PFGP01000006">
    <property type="protein sequence ID" value="PIW67017.1"/>
    <property type="molecule type" value="Genomic_DNA"/>
</dbReference>
<protein>
    <recommendedName>
        <fullName evidence="6 7">Thioredoxin</fullName>
    </recommendedName>
</protein>
<evidence type="ECO:0000313" key="12">
    <source>
        <dbReference type="Proteomes" id="UP000231267"/>
    </source>
</evidence>
<dbReference type="InterPro" id="IPR005746">
    <property type="entry name" value="Thioredoxin"/>
</dbReference>
<dbReference type="NCBIfam" id="TIGR01068">
    <property type="entry name" value="thioredoxin"/>
    <property type="match status" value="1"/>
</dbReference>
<comment type="caution">
    <text evidence="11">The sequence shown here is derived from an EMBL/GenBank/DDBJ whole genome shotgun (WGS) entry which is preliminary data.</text>
</comment>
<evidence type="ECO:0000256" key="9">
    <source>
        <dbReference type="PIRSR" id="PIRSR000077-4"/>
    </source>
</evidence>
<dbReference type="PRINTS" id="PR00421">
    <property type="entry name" value="THIOREDOXIN"/>
</dbReference>
<proteinExistence type="inferred from homology"/>
<feature type="site" description="Contributes to redox potential value" evidence="8">
    <location>
        <position position="35"/>
    </location>
</feature>
<keyword evidence="4 9" id="KW-1015">Disulfide bond</keyword>
<reference evidence="11 12" key="1">
    <citation type="submission" date="2017-09" db="EMBL/GenBank/DDBJ databases">
        <title>Depth-based differentiation of microbial function through sediment-hosted aquifers and enrichment of novel symbionts in the deep terrestrial subsurface.</title>
        <authorList>
            <person name="Probst A.J."/>
            <person name="Ladd B."/>
            <person name="Jarett J.K."/>
            <person name="Geller-Mcgrath D.E."/>
            <person name="Sieber C.M."/>
            <person name="Emerson J.B."/>
            <person name="Anantharaman K."/>
            <person name="Thomas B.C."/>
            <person name="Malmstrom R."/>
            <person name="Stieglmeier M."/>
            <person name="Klingl A."/>
            <person name="Woyke T."/>
            <person name="Ryan C.M."/>
            <person name="Banfield J.F."/>
        </authorList>
    </citation>
    <scope>NUCLEOTIDE SEQUENCE [LARGE SCALE GENOMIC DNA]</scope>
    <source>
        <strain evidence="11">CG12_big_fil_rev_8_21_14_0_65_43_15</strain>
    </source>
</reference>
<evidence type="ECO:0000313" key="11">
    <source>
        <dbReference type="EMBL" id="PIW67017.1"/>
    </source>
</evidence>
<feature type="disulfide bond" description="Redox-active" evidence="9">
    <location>
        <begin position="33"/>
        <end position="36"/>
    </location>
</feature>
<feature type="site" description="Deprotonates C-terminal active site Cys" evidence="8">
    <location>
        <position position="27"/>
    </location>
</feature>
<dbReference type="PANTHER" id="PTHR45663:SF11">
    <property type="entry name" value="GEO12009P1"/>
    <property type="match status" value="1"/>
</dbReference>
<evidence type="ECO:0000256" key="2">
    <source>
        <dbReference type="ARBA" id="ARBA00022448"/>
    </source>
</evidence>
<dbReference type="Gene3D" id="3.40.30.10">
    <property type="entry name" value="Glutaredoxin"/>
    <property type="match status" value="1"/>
</dbReference>
<keyword evidence="5 9" id="KW-0676">Redox-active center</keyword>
<keyword evidence="3" id="KW-0249">Electron transport</keyword>